<keyword evidence="2" id="KW-1185">Reference proteome</keyword>
<reference evidence="1 2" key="1">
    <citation type="journal article" date="2021" name="Chemosphere">
        <title>Bioballs carrying a syntrophic Rhodococcus and Mycolicibacterium consortium for simultaneous sorption and biodegradation of fuel oil in contaminated freshwater.</title>
        <authorList>
            <person name="Naloka K."/>
            <person name="Polrit D."/>
            <person name="Muangchinda C."/>
            <person name="Thoetkiattikul H."/>
            <person name="Pinyakong O."/>
        </authorList>
    </citation>
    <scope>NUCLEOTIDE SEQUENCE [LARGE SCALE GENOMIC DNA]</scope>
    <source>
        <strain evidence="1 2">J101</strain>
    </source>
</reference>
<proteinExistence type="predicted"/>
<protein>
    <submittedName>
        <fullName evidence="1">Uncharacterized protein</fullName>
    </submittedName>
</protein>
<organism evidence="1 2">
    <name type="scientific">Mycolicibacterium parafortuitum</name>
    <name type="common">Mycobacterium parafortuitum</name>
    <dbReference type="NCBI Taxonomy" id="39692"/>
    <lineage>
        <taxon>Bacteria</taxon>
        <taxon>Bacillati</taxon>
        <taxon>Actinomycetota</taxon>
        <taxon>Actinomycetes</taxon>
        <taxon>Mycobacteriales</taxon>
        <taxon>Mycobacteriaceae</taxon>
        <taxon>Mycolicibacterium</taxon>
    </lineage>
</organism>
<accession>A0ACC6MKM9</accession>
<comment type="caution">
    <text evidence="1">The sequence shown here is derived from an EMBL/GenBank/DDBJ whole genome shotgun (WGS) entry which is preliminary data.</text>
</comment>
<dbReference type="EMBL" id="JAOXLN010000021">
    <property type="protein sequence ID" value="MDZ5087540.1"/>
    <property type="molecule type" value="Genomic_DNA"/>
</dbReference>
<dbReference type="Proteomes" id="UP001289645">
    <property type="component" value="Unassembled WGS sequence"/>
</dbReference>
<evidence type="ECO:0000313" key="1">
    <source>
        <dbReference type="EMBL" id="MDZ5087540.1"/>
    </source>
</evidence>
<gene>
    <name evidence="1" type="ORF">OHX15_19290</name>
</gene>
<name>A0ACC6MKM9_MYCPF</name>
<evidence type="ECO:0000313" key="2">
    <source>
        <dbReference type="Proteomes" id="UP001289645"/>
    </source>
</evidence>
<sequence>MSPAAAASAAPTRSQVQSWDTTALDDATQRWRGAAAAAETVFEQHRQNIAAPGGTEWEGDAKDAALDRVAADLGVVRRQGDVQRHAADVAARGSEDIAAARRAVLDAIAEAEADDFRVGEDLSVTDTREFDPMTAAARATAAAEHAEYIRWRAEQLVATDALVGQQLQAEALELQGIQFDGEGRDESIQLVDHKTDAGGADSGQRPKTWQDMLGPPGTSTGEAANSGTNEAAEGVGGASSSPLDDMLVPGKTTDPEQPANLDDALDEVAGQPVPETPSAVDQVISQHTGRGHSETRYTRSPLEAPIVGADPAVVDEQLARVEAARSDLDAAQAALDDAAGQSYTQGAAAGPGRGETVPLSQAVFDARRELTDQIRILEALNQAANEAGAPMAAVPTLPPNADVQAFPQEPSAFAEGSRALSEGTFGLVPDVAHDIDVFTNWGEHSGADQAGAVLDVAGMAPIPGGKFFAEGFEHGVDALAGAARHADDIPTPDVDVPHHSGGDIADITPFGIEDARALLEASEASGGHLIERHVGQTFDDLSTRLANNPRLSEVSTFASVDEAATAAITALQHNQAAVDTWITEGARKTLTISAPFEGGQVLARGGVESITGSSVKATEWEIGIY</sequence>